<organism evidence="5 6">
    <name type="scientific">Granulicella aggregans</name>
    <dbReference type="NCBI Taxonomy" id="474949"/>
    <lineage>
        <taxon>Bacteria</taxon>
        <taxon>Pseudomonadati</taxon>
        <taxon>Acidobacteriota</taxon>
        <taxon>Terriglobia</taxon>
        <taxon>Terriglobales</taxon>
        <taxon>Acidobacteriaceae</taxon>
        <taxon>Granulicella</taxon>
    </lineage>
</organism>
<dbReference type="SUPFAM" id="SSF54197">
    <property type="entry name" value="HIT-like"/>
    <property type="match status" value="1"/>
</dbReference>
<dbReference type="PRINTS" id="PR00332">
    <property type="entry name" value="HISTRIAD"/>
</dbReference>
<dbReference type="Proteomes" id="UP000540989">
    <property type="component" value="Unassembled WGS sequence"/>
</dbReference>
<protein>
    <submittedName>
        <fullName evidence="5">Histidine triad (HIT) family protein</fullName>
    </submittedName>
</protein>
<dbReference type="Gene3D" id="3.30.428.10">
    <property type="entry name" value="HIT-like"/>
    <property type="match status" value="1"/>
</dbReference>
<dbReference type="RefSeq" id="WP_184215964.1">
    <property type="nucleotide sequence ID" value="NZ_JACHIP010000002.1"/>
</dbReference>
<gene>
    <name evidence="5" type="ORF">HDF16_002007</name>
</gene>
<sequence length="117" mass="12707">MAEQSSECLFCKIVYGVIPAKRVFEDELSLAFADINPQAPTHLLIIPKEHLTSLAHAAKDHAALLGHLVFVATELARSYGLEKGYRVVVNTGDDGGQTVQHLHAHLLGGRAMKWPPG</sequence>
<dbReference type="Pfam" id="PF01230">
    <property type="entry name" value="HIT"/>
    <property type="match status" value="1"/>
</dbReference>
<feature type="short sequence motif" description="Histidine triad motif" evidence="2 3">
    <location>
        <begin position="101"/>
        <end position="105"/>
    </location>
</feature>
<evidence type="ECO:0000256" key="3">
    <source>
        <dbReference type="PROSITE-ProRule" id="PRU00464"/>
    </source>
</evidence>
<reference evidence="5 6" key="1">
    <citation type="submission" date="2020-08" db="EMBL/GenBank/DDBJ databases">
        <title>Genomic Encyclopedia of Type Strains, Phase IV (KMG-V): Genome sequencing to study the core and pangenomes of soil and plant-associated prokaryotes.</title>
        <authorList>
            <person name="Whitman W."/>
        </authorList>
    </citation>
    <scope>NUCLEOTIDE SEQUENCE [LARGE SCALE GENOMIC DNA]</scope>
    <source>
        <strain evidence="5 6">M8UP14</strain>
    </source>
</reference>
<accession>A0A7W7ZCJ5</accession>
<dbReference type="PANTHER" id="PTHR23089">
    <property type="entry name" value="HISTIDINE TRIAD HIT PROTEIN"/>
    <property type="match status" value="1"/>
</dbReference>
<evidence type="ECO:0000259" key="4">
    <source>
        <dbReference type="PROSITE" id="PS51084"/>
    </source>
</evidence>
<dbReference type="InterPro" id="IPR036265">
    <property type="entry name" value="HIT-like_sf"/>
</dbReference>
<keyword evidence="6" id="KW-1185">Reference proteome</keyword>
<evidence type="ECO:0000256" key="1">
    <source>
        <dbReference type="PIRSR" id="PIRSR601310-1"/>
    </source>
</evidence>
<dbReference type="InterPro" id="IPR001310">
    <property type="entry name" value="Histidine_triad_HIT"/>
</dbReference>
<name>A0A7W7ZCJ5_9BACT</name>
<dbReference type="PROSITE" id="PS51084">
    <property type="entry name" value="HIT_2"/>
    <property type="match status" value="1"/>
</dbReference>
<feature type="active site" description="Tele-AMP-histidine intermediate" evidence="1">
    <location>
        <position position="103"/>
    </location>
</feature>
<evidence type="ECO:0000313" key="5">
    <source>
        <dbReference type="EMBL" id="MBB5057322.1"/>
    </source>
</evidence>
<proteinExistence type="predicted"/>
<evidence type="ECO:0000256" key="2">
    <source>
        <dbReference type="PIRSR" id="PIRSR601310-3"/>
    </source>
</evidence>
<evidence type="ECO:0000313" key="6">
    <source>
        <dbReference type="Proteomes" id="UP000540989"/>
    </source>
</evidence>
<feature type="domain" description="HIT" evidence="4">
    <location>
        <begin position="9"/>
        <end position="117"/>
    </location>
</feature>
<comment type="caution">
    <text evidence="5">The sequence shown here is derived from an EMBL/GenBank/DDBJ whole genome shotgun (WGS) entry which is preliminary data.</text>
</comment>
<dbReference type="CDD" id="cd01276">
    <property type="entry name" value="PKCI_related"/>
    <property type="match status" value="1"/>
</dbReference>
<dbReference type="GO" id="GO:0003824">
    <property type="term" value="F:catalytic activity"/>
    <property type="evidence" value="ECO:0007669"/>
    <property type="project" value="InterPro"/>
</dbReference>
<dbReference type="EMBL" id="JACHIP010000002">
    <property type="protein sequence ID" value="MBB5057322.1"/>
    <property type="molecule type" value="Genomic_DNA"/>
</dbReference>
<dbReference type="InterPro" id="IPR011146">
    <property type="entry name" value="HIT-like"/>
</dbReference>
<dbReference type="AlphaFoldDB" id="A0A7W7ZCJ5"/>